<gene>
    <name evidence="1" type="ORF">ENY07_10840</name>
</gene>
<keyword evidence="1" id="KW-0378">Hydrolase</keyword>
<name>A0A8J4HB90_9PROT</name>
<accession>A0A8J4HB90</accession>
<dbReference type="EMBL" id="DTQM01000206">
    <property type="protein sequence ID" value="HGC43700.1"/>
    <property type="molecule type" value="Genomic_DNA"/>
</dbReference>
<dbReference type="GO" id="GO:0016787">
    <property type="term" value="F:hydrolase activity"/>
    <property type="evidence" value="ECO:0007669"/>
    <property type="project" value="UniProtKB-KW"/>
</dbReference>
<evidence type="ECO:0000313" key="1">
    <source>
        <dbReference type="EMBL" id="HGC43700.1"/>
    </source>
</evidence>
<dbReference type="Pfam" id="PF05990">
    <property type="entry name" value="DUF900"/>
    <property type="match status" value="1"/>
</dbReference>
<dbReference type="AlphaFoldDB" id="A0A8J4HB90"/>
<dbReference type="SUPFAM" id="SSF53474">
    <property type="entry name" value="alpha/beta-Hydrolases"/>
    <property type="match status" value="1"/>
</dbReference>
<proteinExistence type="predicted"/>
<dbReference type="InterPro" id="IPR010297">
    <property type="entry name" value="DUF900_hydrolase"/>
</dbReference>
<protein>
    <submittedName>
        <fullName evidence="1">Alpha/beta hydrolase</fullName>
    </submittedName>
</protein>
<dbReference type="InterPro" id="IPR029058">
    <property type="entry name" value="AB_hydrolase_fold"/>
</dbReference>
<reference evidence="1" key="1">
    <citation type="journal article" date="2020" name="mSystems">
        <title>Genome- and Community-Level Interaction Insights into Carbon Utilization and Element Cycling Functions of Hydrothermarchaeota in Hydrothermal Sediment.</title>
        <authorList>
            <person name="Zhou Z."/>
            <person name="Liu Y."/>
            <person name="Xu W."/>
            <person name="Pan J."/>
            <person name="Luo Z.H."/>
            <person name="Li M."/>
        </authorList>
    </citation>
    <scope>NUCLEOTIDE SEQUENCE</scope>
    <source>
        <strain evidence="1">SpSt-997</strain>
    </source>
</reference>
<organism evidence="1">
    <name type="scientific">Acidicaldus sp</name>
    <dbReference type="NCBI Taxonomy" id="1872105"/>
    <lineage>
        <taxon>Bacteria</taxon>
        <taxon>Pseudomonadati</taxon>
        <taxon>Pseudomonadota</taxon>
        <taxon>Alphaproteobacteria</taxon>
        <taxon>Acetobacterales</taxon>
        <taxon>Acetobacteraceae</taxon>
        <taxon>Acidicaldus</taxon>
    </lineage>
</organism>
<comment type="caution">
    <text evidence="1">The sequence shown here is derived from an EMBL/GenBank/DDBJ whole genome shotgun (WGS) entry which is preliminary data.</text>
</comment>
<sequence length="282" mass="30404">MTLYLNLRRSMVGGFVLSEPYMLTGNGETGALTRLPWGEIPRVLGGRNLLFIVHGFNVDFAAGARMFERLHPLLDLAAGDVAIGVLWPGDSWIPVIDYPFEGDVAITSGNAIAKFCRDHLAPAQSLSFASHSLGARVVLQALLGLGRPARSVTLLAGAINQNCLIGEYAAAARNPMDFSMLASRADMVLKLAFPLGDPFADVLHDDHPPFQPALGYAGPSRPEAALVEGPWRIPPAENYGHHDYLPPSAASPPPPRVPPPYIAVANYIRNAFYDQPQPWPPA</sequence>